<dbReference type="GO" id="GO:1905762">
    <property type="term" value="F:CCR4-NOT complex binding"/>
    <property type="evidence" value="ECO:0007669"/>
    <property type="project" value="TreeGrafter"/>
</dbReference>
<feature type="region of interest" description="Disordered" evidence="3">
    <location>
        <begin position="1365"/>
        <end position="1387"/>
    </location>
</feature>
<dbReference type="GO" id="GO:0005777">
    <property type="term" value="C:peroxisome"/>
    <property type="evidence" value="ECO:0007669"/>
    <property type="project" value="InterPro"/>
</dbReference>
<keyword evidence="5" id="KW-1185">Reference proteome</keyword>
<evidence type="ECO:0000256" key="2">
    <source>
        <dbReference type="ARBA" id="ARBA00022884"/>
    </source>
</evidence>
<dbReference type="GO" id="GO:0003723">
    <property type="term" value="F:RNA binding"/>
    <property type="evidence" value="ECO:0007669"/>
    <property type="project" value="UniProtKB-KW"/>
</dbReference>
<gene>
    <name evidence="4" type="ORF">PACLA_8A020449</name>
</gene>
<feature type="compositionally biased region" description="Polar residues" evidence="3">
    <location>
        <begin position="140"/>
        <end position="155"/>
    </location>
</feature>
<evidence type="ECO:0000313" key="4">
    <source>
        <dbReference type="EMBL" id="CAB4012344.1"/>
    </source>
</evidence>
<dbReference type="Gene3D" id="3.30.70.330">
    <property type="match status" value="2"/>
</dbReference>
<dbReference type="PROSITE" id="PS51644">
    <property type="entry name" value="HTH_OST"/>
    <property type="match status" value="2"/>
</dbReference>
<dbReference type="Pfam" id="PF11608">
    <property type="entry name" value="RRM_MARF1"/>
    <property type="match status" value="1"/>
</dbReference>
<comment type="caution">
    <text evidence="4">The sequence shown here is derived from an EMBL/GenBank/DDBJ whole genome shotgun (WGS) entry which is preliminary data.</text>
</comment>
<sequence length="1416" mass="159684">MAVKKLAQPVDNCMKCQAVFFNQDEKLNHRCYKNVLNSPRSGPIQHFTSTRLQAEKDIVQPHPTYPNKTHFTTNPGPICTQHSYKPQTDIKMDKKYSSICSSLKDNEKVLNTVLPKAMQVDYSAAKTDKHWPIQKAYDGNTFNSGSPSPKQNSIPRQAGWSVQKPFNPNTFKFINVSTTNHKQTANTFNAVSPSTSHEKSSKELEPVGVFWDFENCSVPKGKSAQAVVQKIRSVFFKEKREVEFMCVCDTSKEKKSVIEELNKAQVTVVHINATSKNAADDKLRQSLRRFAQTYSRPATVILISGDGNFAMDLSDLRHRHNFQIFCLHNAAASSALLGFAHETHRFDLFTEDLQMFSASQTPYKPSFSNEVLITNLPISKNATVLKARLNKLSDNCGGKVVAINGNKAIVRFPNTEAAFRARRRLDKEDLFGYILRATLLPLANNKDSGDVTAAKRKQPDNASPVITPSTSPLVKPLMDVSLYNKINAKSWKENQSPNIYTPRNFSNENLVQNSPPLRFPNPPGHASPQFHQFPGQRFPGHVMFNNMFHPTLFHSMFGLQGGAPPSPVPITTTHSPLPTPPSPLSPVINGIVRRSPSPEQQYSGVDLLVTNINEKRDKKEIKKKLASVFREHSKVYSVVLHAKNGAPLRAFVKVPKLMDAHIAISKVTGKMVLGQIVHVSIASERDKEMCYLQDEAVTILQEAPLGWLPLATFFTNFEKKYRRHLDARHLEQIQDVVVVNGSAGCQTISLLEGKIDSQTLAVDNSFASDVFKLLHHYDGVIALVTLPALYWLEFHKEIELCSTGSLLEELLCRIPNVKVVGSATKRSIQWVKKTSAGACDSANLSRLSSQLVEILQEDHEFEMTFERLKDRYLSHFDEELDPRSYGFNSLADLFHSLTSIVQVKEEAVESYVCLVREYRVKLFKKELSDLLSHQSHYSVLLSNFMASYVKHFGQKFKLSSFGFTRLTDLIKAVSSVAEIEGVGDQRTVTLIHEKDKESSQQKDLDEFLRLHETIHSVDQVKTDLMTIVNAQETKLVCVRNISKLYEDCFCRKFPYEISLLNEALESLDKPLEIRGTGNDRVIGIFHSTEEESQSKVDFLFVKTAVEILYQCEGYTLPRERFQCLYQQNICKNKNIMEDDARLDCFPSCVVVRNEDVEEMAELRRSYCIRVLVEELKQLLAATDDLYITLDELPKRYEEYFQKTFSLKSHGLLCLEDLEDKLNGFIEITNSENNVDHIILSLISRFEMETQKLLETCGGCLSLSRFAPVYQQMYSKPCIVSDYGYTKLSSLVNAVPHVARIIGSGPEKVVIAVQRAIPQRVCSDMLSVRIIGGSTEEVFSKKDKHVAPMSGAQDKASCERTTVSDPANTILHSPAGQEKRGKARNLETFSSERSKLRVTSSKVRLAANFTFPLDEKR</sequence>
<dbReference type="GO" id="GO:0010468">
    <property type="term" value="P:regulation of gene expression"/>
    <property type="evidence" value="ECO:0007669"/>
    <property type="project" value="InterPro"/>
</dbReference>
<dbReference type="InterPro" id="IPR035979">
    <property type="entry name" value="RBD_domain_sf"/>
</dbReference>
<proteinExistence type="predicted"/>
<dbReference type="InterPro" id="IPR012677">
    <property type="entry name" value="Nucleotide-bd_a/b_plait_sf"/>
</dbReference>
<dbReference type="InterPro" id="IPR024768">
    <property type="entry name" value="Marf1"/>
</dbReference>
<dbReference type="GO" id="GO:0004540">
    <property type="term" value="F:RNA nuclease activity"/>
    <property type="evidence" value="ECO:0007669"/>
    <property type="project" value="InterPro"/>
</dbReference>
<keyword evidence="1" id="KW-0677">Repeat</keyword>
<accession>A0A6S7I1X6</accession>
<dbReference type="Proteomes" id="UP001152795">
    <property type="component" value="Unassembled WGS sequence"/>
</dbReference>
<dbReference type="EMBL" id="CACRXK020007474">
    <property type="protein sequence ID" value="CAB4012344.1"/>
    <property type="molecule type" value="Genomic_DNA"/>
</dbReference>
<dbReference type="InterPro" id="IPR025605">
    <property type="entry name" value="OST-HTH/LOTUS_dom"/>
</dbReference>
<organism evidence="4 5">
    <name type="scientific">Paramuricea clavata</name>
    <name type="common">Red gorgonian</name>
    <name type="synonym">Violescent sea-whip</name>
    <dbReference type="NCBI Taxonomy" id="317549"/>
    <lineage>
        <taxon>Eukaryota</taxon>
        <taxon>Metazoa</taxon>
        <taxon>Cnidaria</taxon>
        <taxon>Anthozoa</taxon>
        <taxon>Octocorallia</taxon>
        <taxon>Malacalcyonacea</taxon>
        <taxon>Plexauridae</taxon>
        <taxon>Paramuricea</taxon>
    </lineage>
</organism>
<feature type="region of interest" description="Disordered" evidence="3">
    <location>
        <begin position="446"/>
        <end position="470"/>
    </location>
</feature>
<dbReference type="OrthoDB" id="549353at2759"/>
<evidence type="ECO:0000256" key="3">
    <source>
        <dbReference type="SAM" id="MobiDB-lite"/>
    </source>
</evidence>
<dbReference type="Gene3D" id="3.30.420.610">
    <property type="entry name" value="LOTUS domain-like"/>
    <property type="match status" value="3"/>
</dbReference>
<reference evidence="4" key="1">
    <citation type="submission" date="2020-04" db="EMBL/GenBank/DDBJ databases">
        <authorList>
            <person name="Alioto T."/>
            <person name="Alioto T."/>
            <person name="Gomez Garrido J."/>
        </authorList>
    </citation>
    <scope>NUCLEOTIDE SEQUENCE</scope>
    <source>
        <strain evidence="4">A484AB</strain>
    </source>
</reference>
<dbReference type="InterPro" id="IPR034189">
    <property type="entry name" value="MARF1_RRM1"/>
</dbReference>
<dbReference type="Pfam" id="PF01936">
    <property type="entry name" value="NYN"/>
    <property type="match status" value="1"/>
</dbReference>
<protein>
    <submittedName>
        <fullName evidence="4">Meiosis arrest female 1</fullName>
    </submittedName>
</protein>
<dbReference type="Pfam" id="PF12872">
    <property type="entry name" value="OST-HTH"/>
    <property type="match status" value="4"/>
</dbReference>
<feature type="region of interest" description="Disordered" evidence="3">
    <location>
        <begin position="136"/>
        <end position="156"/>
    </location>
</feature>
<name>A0A6S7I1X6_PARCT</name>
<dbReference type="CDD" id="cd10910">
    <property type="entry name" value="PIN_limkain_b1_N_like"/>
    <property type="match status" value="1"/>
</dbReference>
<evidence type="ECO:0000313" key="5">
    <source>
        <dbReference type="Proteomes" id="UP001152795"/>
    </source>
</evidence>
<dbReference type="SUPFAM" id="SSF54928">
    <property type="entry name" value="RNA-binding domain, RBD"/>
    <property type="match status" value="2"/>
</dbReference>
<dbReference type="InterPro" id="IPR021139">
    <property type="entry name" value="NYN"/>
</dbReference>
<evidence type="ECO:0000256" key="1">
    <source>
        <dbReference type="ARBA" id="ARBA00022737"/>
    </source>
</evidence>
<dbReference type="InterPro" id="IPR041966">
    <property type="entry name" value="LOTUS-like"/>
</dbReference>
<keyword evidence="2" id="KW-0694">RNA-binding</keyword>
<dbReference type="PANTHER" id="PTHR14379">
    <property type="entry name" value="LIMKAIN B LKAP"/>
    <property type="match status" value="1"/>
</dbReference>
<dbReference type="Gene3D" id="3.40.50.1010">
    <property type="entry name" value="5'-nuclease"/>
    <property type="match status" value="1"/>
</dbReference>
<dbReference type="CDD" id="cd08824">
    <property type="entry name" value="LOTUS"/>
    <property type="match status" value="1"/>
</dbReference>
<dbReference type="PANTHER" id="PTHR14379:SF3">
    <property type="entry name" value="MEIOSIS REGULATOR AND MRNA STABILITY FACTOR 1"/>
    <property type="match status" value="1"/>
</dbReference>
<feature type="compositionally biased region" description="Polar residues" evidence="3">
    <location>
        <begin position="460"/>
        <end position="470"/>
    </location>
</feature>